<dbReference type="SMART" id="SM00825">
    <property type="entry name" value="PKS_KS"/>
    <property type="match status" value="3"/>
</dbReference>
<evidence type="ECO:0000259" key="13">
    <source>
        <dbReference type="PROSITE" id="PS52004"/>
    </source>
</evidence>
<feature type="active site" description="Proton donor; for dehydratase activity" evidence="9">
    <location>
        <position position="5651"/>
    </location>
</feature>
<evidence type="ECO:0000256" key="8">
    <source>
        <dbReference type="ARBA" id="ARBA00023268"/>
    </source>
</evidence>
<dbReference type="PROSITE" id="PS00455">
    <property type="entry name" value="AMP_BINDING"/>
    <property type="match status" value="1"/>
</dbReference>
<dbReference type="FunFam" id="3.40.50.720:FF:000209">
    <property type="entry name" value="Polyketide synthase Pks12"/>
    <property type="match status" value="2"/>
</dbReference>
<dbReference type="InterPro" id="IPR049900">
    <property type="entry name" value="PKS_mFAS_DH"/>
</dbReference>
<dbReference type="InterPro" id="IPR049552">
    <property type="entry name" value="PKS_DH_N"/>
</dbReference>
<dbReference type="Gene3D" id="3.40.47.10">
    <property type="match status" value="3"/>
</dbReference>
<dbReference type="PROSITE" id="PS50075">
    <property type="entry name" value="CARRIER"/>
    <property type="match status" value="4"/>
</dbReference>
<dbReference type="InterPro" id="IPR050091">
    <property type="entry name" value="PKS_NRPS_Biosynth_Enz"/>
</dbReference>
<feature type="domain" description="Carrier" evidence="12">
    <location>
        <begin position="2197"/>
        <end position="2272"/>
    </location>
</feature>
<evidence type="ECO:0000256" key="11">
    <source>
        <dbReference type="SAM" id="Phobius"/>
    </source>
</evidence>
<feature type="domain" description="Carrier" evidence="12">
    <location>
        <begin position="4427"/>
        <end position="4502"/>
    </location>
</feature>
<dbReference type="InterPro" id="IPR020807">
    <property type="entry name" value="PKS_DH"/>
</dbReference>
<dbReference type="InterPro" id="IPR057326">
    <property type="entry name" value="KR_dom"/>
</dbReference>
<evidence type="ECO:0000256" key="3">
    <source>
        <dbReference type="ARBA" id="ARBA00022553"/>
    </source>
</evidence>
<dbReference type="InterPro" id="IPR020843">
    <property type="entry name" value="ER"/>
</dbReference>
<dbReference type="InterPro" id="IPR049551">
    <property type="entry name" value="PKS_DH_C"/>
</dbReference>
<dbReference type="InterPro" id="IPR042099">
    <property type="entry name" value="ANL_N_sf"/>
</dbReference>
<dbReference type="EMBL" id="QZCE01000002">
    <property type="protein sequence ID" value="NEZ64924.1"/>
    <property type="molecule type" value="Genomic_DNA"/>
</dbReference>
<dbReference type="InterPro" id="IPR036736">
    <property type="entry name" value="ACP-like_sf"/>
</dbReference>
<comment type="caution">
    <text evidence="15">The sequence shown here is derived from an EMBL/GenBank/DDBJ whole genome shotgun (WGS) entry which is preliminary data.</text>
</comment>
<dbReference type="GO" id="GO:0071766">
    <property type="term" value="P:Actinobacterium-type cell wall biogenesis"/>
    <property type="evidence" value="ECO:0007669"/>
    <property type="project" value="UniProtKB-ARBA"/>
</dbReference>
<dbReference type="Gene3D" id="3.30.70.3290">
    <property type="match status" value="3"/>
</dbReference>
<dbReference type="InterPro" id="IPR042104">
    <property type="entry name" value="PKS_dehydratase_sf"/>
</dbReference>
<dbReference type="InterPro" id="IPR016036">
    <property type="entry name" value="Malonyl_transacylase_ACP-bd"/>
</dbReference>
<dbReference type="SMART" id="SM00829">
    <property type="entry name" value="PKS_ER"/>
    <property type="match status" value="2"/>
</dbReference>
<dbReference type="Proteomes" id="UP000473574">
    <property type="component" value="Unassembled WGS sequence"/>
</dbReference>
<feature type="region of interest" description="Disordered" evidence="10">
    <location>
        <begin position="6668"/>
        <end position="6692"/>
    </location>
</feature>
<feature type="region of interest" description="C-terminal hotdog fold" evidence="9">
    <location>
        <begin position="5592"/>
        <end position="5732"/>
    </location>
</feature>
<keyword evidence="4" id="KW-0808">Transferase</keyword>
<dbReference type="SMART" id="SM00826">
    <property type="entry name" value="PKS_DH"/>
    <property type="match status" value="2"/>
</dbReference>
<dbReference type="InterPro" id="IPR011032">
    <property type="entry name" value="GroES-like_sf"/>
</dbReference>
<organism evidence="15 16">
    <name type="scientific">Adonisia turfae CCMR0082</name>
    <dbReference type="NCBI Taxonomy" id="2304604"/>
    <lineage>
        <taxon>Bacteria</taxon>
        <taxon>Bacillati</taxon>
        <taxon>Cyanobacteriota</taxon>
        <taxon>Adonisia</taxon>
        <taxon>Adonisia turfae</taxon>
    </lineage>
</organism>
<dbReference type="Pfam" id="PF08659">
    <property type="entry name" value="KR"/>
    <property type="match status" value="3"/>
</dbReference>
<evidence type="ECO:0000259" key="14">
    <source>
        <dbReference type="PROSITE" id="PS52019"/>
    </source>
</evidence>
<dbReference type="Gene3D" id="3.40.366.10">
    <property type="entry name" value="Malonyl-Coenzyme A Acyl Carrier Protein, domain 2"/>
    <property type="match status" value="3"/>
</dbReference>
<dbReference type="SUPFAM" id="SSF55048">
    <property type="entry name" value="Probable ACP-binding domain of malonyl-CoA ACP transacylase"/>
    <property type="match status" value="3"/>
</dbReference>
<accession>A0A6M0S8W9</accession>
<dbReference type="SMART" id="SM00827">
    <property type="entry name" value="PKS_AT"/>
    <property type="match status" value="3"/>
</dbReference>
<evidence type="ECO:0000256" key="10">
    <source>
        <dbReference type="SAM" id="MobiDB-lite"/>
    </source>
</evidence>
<dbReference type="CDD" id="cd05931">
    <property type="entry name" value="FAAL"/>
    <property type="match status" value="1"/>
</dbReference>
<proteinExistence type="inferred from homology"/>
<dbReference type="Gene3D" id="3.40.50.720">
    <property type="entry name" value="NAD(P)-binding Rossmann-like Domain"/>
    <property type="match status" value="7"/>
</dbReference>
<dbReference type="Pfam" id="PF13602">
    <property type="entry name" value="ADH_zinc_N_2"/>
    <property type="match status" value="2"/>
</dbReference>
<dbReference type="Pfam" id="PF00501">
    <property type="entry name" value="AMP-binding"/>
    <property type="match status" value="1"/>
</dbReference>
<evidence type="ECO:0000256" key="6">
    <source>
        <dbReference type="ARBA" id="ARBA00022832"/>
    </source>
</evidence>
<dbReference type="CDD" id="cd00833">
    <property type="entry name" value="PKS"/>
    <property type="match status" value="3"/>
</dbReference>
<dbReference type="SMART" id="SM00823">
    <property type="entry name" value="PKS_PP"/>
    <property type="match status" value="4"/>
</dbReference>
<reference evidence="15 16" key="1">
    <citation type="journal article" date="2020" name="Microb. Ecol.">
        <title>Ecogenomics of the Marine Benthic Filamentous Cyanobacterium Adonisia.</title>
        <authorList>
            <person name="Walter J.M."/>
            <person name="Coutinho F.H."/>
            <person name="Leomil L."/>
            <person name="Hargreaves P.I."/>
            <person name="Campeao M.E."/>
            <person name="Vieira V.V."/>
            <person name="Silva B.S."/>
            <person name="Fistarol G.O."/>
            <person name="Salomon P.S."/>
            <person name="Sawabe T."/>
            <person name="Mino S."/>
            <person name="Hosokawa M."/>
            <person name="Miyashita H."/>
            <person name="Maruyama F."/>
            <person name="van Verk M.C."/>
            <person name="Dutilh B.E."/>
            <person name="Thompson C.C."/>
            <person name="Thompson F.L."/>
        </authorList>
    </citation>
    <scope>NUCLEOTIDE SEQUENCE [LARGE SCALE GENOMIC DNA]</scope>
    <source>
        <strain evidence="15 16">CCMR0082</strain>
    </source>
</reference>
<comment type="similarity">
    <text evidence="1">Belongs to the ATP-dependent AMP-binding enzyme family.</text>
</comment>
<dbReference type="SUPFAM" id="SSF56801">
    <property type="entry name" value="Acetyl-CoA synthetase-like"/>
    <property type="match status" value="1"/>
</dbReference>
<dbReference type="SMART" id="SM01294">
    <property type="entry name" value="PKS_PP_betabranch"/>
    <property type="match status" value="4"/>
</dbReference>
<dbReference type="Pfam" id="PF00109">
    <property type="entry name" value="ketoacyl-synt"/>
    <property type="match status" value="3"/>
</dbReference>
<feature type="region of interest" description="N-terminal hotdog fold" evidence="9">
    <location>
        <begin position="3219"/>
        <end position="3364"/>
    </location>
</feature>
<dbReference type="PROSITE" id="PS52019">
    <property type="entry name" value="PKS_MFAS_DH"/>
    <property type="match status" value="2"/>
</dbReference>
<dbReference type="InterPro" id="IPR000873">
    <property type="entry name" value="AMP-dep_synth/lig_dom"/>
</dbReference>
<feature type="domain" description="Ketosynthase family 3 (KS3)" evidence="13">
    <location>
        <begin position="4531"/>
        <end position="4956"/>
    </location>
</feature>
<dbReference type="PROSITE" id="PS52004">
    <property type="entry name" value="KS3_2"/>
    <property type="match status" value="3"/>
</dbReference>
<dbReference type="InterPro" id="IPR013968">
    <property type="entry name" value="PKS_KR"/>
</dbReference>
<dbReference type="PROSITE" id="PS00606">
    <property type="entry name" value="KS3_1"/>
    <property type="match status" value="3"/>
</dbReference>
<keyword evidence="8" id="KW-0511">Multifunctional enzyme</keyword>
<keyword evidence="3" id="KW-0597">Phosphoprotein</keyword>
<dbReference type="InterPro" id="IPR006162">
    <property type="entry name" value="Ppantetheine_attach_site"/>
</dbReference>
<dbReference type="InterPro" id="IPR014031">
    <property type="entry name" value="Ketoacyl_synth_C"/>
</dbReference>
<evidence type="ECO:0000256" key="4">
    <source>
        <dbReference type="ARBA" id="ARBA00022679"/>
    </source>
</evidence>
<feature type="domain" description="PKS/mFAS DH" evidence="14">
    <location>
        <begin position="3219"/>
        <end position="3530"/>
    </location>
</feature>
<keyword evidence="11" id="KW-0812">Transmembrane</keyword>
<feature type="domain" description="Carrier" evidence="12">
    <location>
        <begin position="605"/>
        <end position="682"/>
    </location>
</feature>
<evidence type="ECO:0000256" key="1">
    <source>
        <dbReference type="ARBA" id="ARBA00006432"/>
    </source>
</evidence>
<dbReference type="Gene3D" id="3.30.300.30">
    <property type="match status" value="1"/>
</dbReference>
<dbReference type="Pfam" id="PF14765">
    <property type="entry name" value="PS-DH"/>
    <property type="match status" value="2"/>
</dbReference>
<evidence type="ECO:0000256" key="5">
    <source>
        <dbReference type="ARBA" id="ARBA00022737"/>
    </source>
</evidence>
<dbReference type="InterPro" id="IPR016039">
    <property type="entry name" value="Thiolase-like"/>
</dbReference>
<dbReference type="InterPro" id="IPR020845">
    <property type="entry name" value="AMP-binding_CS"/>
</dbReference>
<feature type="domain" description="Carrier" evidence="12">
    <location>
        <begin position="6590"/>
        <end position="6665"/>
    </location>
</feature>
<dbReference type="InterPro" id="IPR049490">
    <property type="entry name" value="C883_1060-like_KR_N"/>
</dbReference>
<dbReference type="InterPro" id="IPR009081">
    <property type="entry name" value="PP-bd_ACP"/>
</dbReference>
<dbReference type="PANTHER" id="PTHR43775:SF37">
    <property type="entry name" value="SI:DKEY-61P9.11"/>
    <property type="match status" value="1"/>
</dbReference>
<dbReference type="InterPro" id="IPR045851">
    <property type="entry name" value="AMP-bd_C_sf"/>
</dbReference>
<feature type="domain" description="Ketosynthase family 3 (KS3)" evidence="13">
    <location>
        <begin position="756"/>
        <end position="1178"/>
    </location>
</feature>
<feature type="active site" description="Proton acceptor; for dehydratase activity" evidence="9">
    <location>
        <position position="3252"/>
    </location>
</feature>
<evidence type="ECO:0000259" key="12">
    <source>
        <dbReference type="PROSITE" id="PS50075"/>
    </source>
</evidence>
<keyword evidence="7" id="KW-0443">Lipid metabolism</keyword>
<feature type="region of interest" description="C-terminal hotdog fold" evidence="9">
    <location>
        <begin position="3382"/>
        <end position="3530"/>
    </location>
</feature>
<keyword evidence="6" id="KW-0276">Fatty acid metabolism</keyword>
<dbReference type="SUPFAM" id="SSF47336">
    <property type="entry name" value="ACP-like"/>
    <property type="match status" value="4"/>
</dbReference>
<sequence length="6717" mass="735324">MQPRESVTSKSSNLVELLHHRAVSQPTKLAYVFLQDGEIESGRLTYQELAQQVRVIALGLQSVCAVGDRALLLYPQGLAYIVGFLGCLDAGVIAVPAYPPRRNQRKLGRLQAIAKDAQATVALTTAELLPRLQGQCQDASELNQLHWLATDSLVAETEQDENWRIPIDPSDLAFLQYTSGSTGIPKGVMVSHGNLMHNCETIKRSFELTPDDVSVTWLPSFHDMGLIDGILQPLYTGFPGYIMPPAAFLQRPQRWLQAISKYRATHSGGPNFAYDLCSQRITAEQRDGLDLSCWQSAYNGAEPLRLSTLERFTSKFSSVGFQAKAFYPCYGMAETTLMVSGGEVTSEPGHCIVDAVALGNNQVIHVEPIHPNAKQLVGCGQTWLDTTVTIVNPETCKQCVDNQVGEIWVTGGSVAQGYWRRSESSEFAFHAHLADNTETIFFRTGDLGFLHNGDLFITGRLKDVIIIRGRNHYPQDIERTVEESHPALRSNSGAAFSIEVDQQERLVVVQEVKRTHLRHLNSADVVEAIRSAVPLHHEVQLYDVVLLKPGRIPKTSSGKIQRRACRTQFLAGELQNIAVAMPVVSSQHSHKQSTIPWRSPADAQEVLGWFQAQVRDEIAQFLSLAPDAINLDRSLLSLGLDSLKAVELLEKIGAKFRLSLPPTLLFEYPTLAQLVTHLAQEYREQLECIRLGQVPGQNQDNPPEYIDISGKEVASYSGPQTPNLGGFESNSPALKRARGTFNQGNLSKKTSIDRAVEDIAIIGMACHFPQADDLESFWHLLRSGQDAITEVPPSRWNWQDFYDPVPAPDKTYSRWGGFMSHLEDFDAEFFNIAPREARLMDPQQRVLLETAWEAVEDAGCQAETLSLNSVGVFVGCSSNGYYSRIVPTLTAEDHAAGVGNHNAVLANRLSFFLNLQGPSLVIDTACSSSLVAIHQACQSLRSGECHLAFAAGVNTLLEGDYYVAGSRMKLHSPDGRCKAFDHRADGIAVGEGVGVILLKPLHAAIAAGDPIRAVIKGSAVNHGGLTNGITVPDPNAQANLVAQALNNAGLSAEEISYVEAHGTGTSLGDPIEIAGLTKAFRRDTENNQFCHIGSVKTNIGHLEAAAGIAGVMKVVLSLQHQQLPPSLHFEQANHRIQFDQTPFVVNTELSPWKGTEKRRAGVSSFGIGGTNAHVILEEDGRRKTEDGSQNVRPSCSEHLLTLSAKSEAALDELIRAYQQHLEKYPALTLADICFTANAGRSHFKHRVAISAATTQDLANHLQQLDTQADIPVGCYRNHVVSKGAKITFLFTGQGSQYVNMGRQLYGTQPLFREILDRCNGILRAYLDQDILDMLYPDISERGQGFDGELSRTAQGQSLQIDQTAYTQPALFVIEYALTKLWQSWGIQPSMVLGHSIGEYAAACIAGVFSLEDGLKLVAHRGRLMQQLPGGGAMVSILASEAEIEPRLAPYGGQVTFAGINGPKSVVISGSARAIQAIQQDLDTEGFKTKRLTVSHAFHSPLMEPMVEEFGAIANQITYHLPEIPMVSTVTGQWVDDAIATPQYWIDHVRQPVRFAQGMDCLFAQKCSVFLEVGPNPILLGMGQHCLPAETLMEDNIWLPSLHPQQNDWQQILHSLGHLYVHGVSVDWQGLHQTGEHSQQKVTLPTYPFQRQRYWVDAIPANATLSNASKESFQPDFYQVQWQQLPQAPSQIALEPGHWLIFADRLGVGEALGQKLQKQGHGYTLVYQGETTQSMGDGQYQLNPTDAQVFEQLYQTILSDAEQPIDRVVHCWSLDVPATAELTSSNVMQAQRDTCGTVLNLVQALATTNAVPKLWLVTEGSQPVMTPASSDKRVETLAVGQSSLWGLGRVIAFEHPHLWGGLIDLEPNEFRDSATIDSLLKQIWQEDREDHIALRQRQAYGARLVRQSRSESRPLVIREDATYLITGGLGALGLQVAQWLVAAGATSLVLVSRRPPSSEKQRQIDALEAAGVNVLMLLGDVASEAFVAHILEQIVASLSPLRGIIHGAGVLDDGVLQQLTWERFTAVMAPKVQGAWNLHQLTQAIDLDYFVCFSSVAALLGSPGQGNYAAANAFMDALVHHRRGMGLPGLSINWSGWKQSGMVATSTHTAGIDTLSPEQGLQALADLLSDADARGQTAVMLVDWPQLTQRWRCDRTKPGSLLADWLTQYPDPSADSSKPVKSSLLTHLDAALEQERREILQNYLQRHIAQVLGYEEIASISHDRGFTELGMDSLMVVELINRLRQQLNQPLSTTLALEYSTINKLTDHLLQEVLQFSASASQAIEPSPGTSESPKQTDEDAIAIVGMGCRFPGGADSPEKFWSLLSQGVDTVAEIPTERWNIDSLYDSDPDAAGKMYIRSASLLSQVDQFEPEFFGISPREAKHLDPQHRLLLEVSWEALERAGQASDQLQDSQTGVFIGIGQNDYSQLGMQDLDQITAYDGIGNSFSCAAGRLSYVLGLQGPTLAVDTACSSSLVAIHLACQSLRQGECDLALAGGVQLILAPFTTTALSRIKALSPDGRCKTFDATADGYGRGEGCGIVVLKSLSQAQAAGDPILGIIRGSAVNHDGASSGLTVPNRLAQEKLLRQALTNSGVEAHQVSYLEAHGTGTPLGDPIEIRALNQVFGPDRLSNSPLAVGSVKTNIGHLEAAAGVAGLIKIVLQLQHRQIAPHLHFETPNPHVDWSDLPMTVPTQLTAWDGQSGARIAGVNSFGFSGTNAHVVLAEGGRRKAEGGSKKNVLQSRSIHLLTLSAKSDGALDDLIRQYQRHLESHSELELADICFTANTGRSHFNYRVAIATSTSAELAHTLKQINSQEEAPVGVYRHHSAGVHPKVAFLFTGQGSQYVDMGRQLYETQPLFREILEHCNEILRPYLGGDILAILYPDLVEGGQVQDQPLQVDPGQAQGQPLPSNAHPLLNQTIYTQPALFVIEYALAKLWQSWGIQPDVVMGHSIGEYAAACVAGVFSLEDGLKLVAHRGRLMQQLPAGGAMLSILASEAEISPRLSAYGGQVTFAAINGPRSIVVSGTDGAIQALQQTLETDGFKTKRLQVSHAFHSQLMEPMMAEFGAIANQITYHSPTLPFVSNVTGHWADASVATADYWVNHVRQPVRFAQGMDTLLTKDCDVFLEVGPKPILLGMGQRCEEKGVWLPSLRPGQADWQQLFQSLSQIYVHGGQVNWQGVEQGYGHQKIILPTYPFQRKRYWLDEIKQNVRASNRQWAGHPLLGRQIPLPGADDQARFESVVAAESPNYLGHHQVFDQVLFPMMGYVEMAFAAAHAHRKDSHWTLENLVIRQGLIFPDGNNRTVQTVLTSDISDDLENSLETYCLQIFSEALPSHRSTENSGEDDQDSEWILHAEGLLRAGTADADQESTDQVTLEQIKAACPEAIQAVDHYQTYQQQGITYGPSFQGVQQIWQGEHQAIARIELPQSLNASATAYQLHPALLDAATQVLIYANSLAEADLAPGQLYLPAAVDQVRVSQSVETAETSVWAIASVQPNQPLKGDIILANDQGRVLAHIKGFKVVSTTLDALLKCFKPGFKDWCYRLDWQLQPYKPPQELSPKPAAGTWLLLANEDGLAKQLAAALKQQSQQCVWAVAGTEYRQLDAAQYQIPPTQPEAFDQLLQDCGPIRGVIHFWGESALKAPLDLETVQTAQEIGCGSVLHLVQALNKHSSQQFGPANPTIWLMTQAAQPVLATDVAQPQQSPLWGLGRVITLEYPDLSCRQVDLPPYETQADDSRCGRAGTRHSPYKILPENLPHRLVQELLWPTVENQIAYRQGKRYVARLVRSQYPDGSPPVLSSATQPVQLKLSAYGLLENLSLQPLKRRRPRAGEVEIQVKAVGLNLRDVLNALGLLQEYYAESLGITHPDQLTFGFECTGIITAVGDADGEKVSPWQVGDEVIAILLPDGFSSYVTVPNEWVMPKPTAISFTEAATLPLTFLTAYYGLHYLANIQPGDRVLIHSAAGGVGQAAVQIAQRAGAEVFATASPPKWDWLKQQGVEHVMNSRNLDFAAEIHEKTQGQGVDIVLNSLTGNFIDKSFDALADDGRFIEIGKLGIWSPEQVQRQRPDVGYYPFDLGDVAQDHPDLIQNLWRELSQHFVDKTLQPLPHRLFPINQVMDAFRFMQKAQHIGKVVVSFADEISASSEPSSVAVRAEASYLITGGLGALGLEVAQWLAQQGAVHLVLVGRSTPSQSVQDRLSLLEDAGAQVSVIQTDITQKRKVEQLFQHIATHLPTLRGVIHAAGVLDDGILQDMSWSRFAQVMAPKVQGAWLLHEGTQELDLDFFICFSSVASLLGSPGQGNYAAANAFLDALVHYRQAQGLPGLSINWGGWSLDGMAANVERKHQVRQQVQGLRAIEPGAGLQVLGNLLGTSQAQVGIFPVSWPQFFAQLPKNLALPVLDNFRGAKLSPSKSSEVLVTLKATPGEERREILVKFVQQQVGQVLGMTDVQRIESRVSLFDLGMDSLMAVEFRNRLQSELSLSMPSTLLFDYPTLETLVDYLEQDVLALDAEIELTDEKSQGVSDRNPDLTRSQSNAVAIIGMGCRFPGGVTSPEEFWQLLQQGRDAISQVPSERWSVEQFYDPNPDAVGKMISTEGGFLDQVDGFDAQFFGIAPKEAQSLDPQQRLLLEVSWEALERAHQLPEQLYNSLTGVFVGISTQDYANRLSVAGQIPDAYLGTGNSLSAAAGRLSYQLGLTGPSLAVDTACSSSLISVHLACQSLQQQECHLALAGGVNLMLSPRNSIVFSQAGMLAPDGRCKTFDAAANGYGRGEGCGMVVLKRLADALADNDPILAVIRGSATNQDGPSGGLTVPNGPSQEAVIQQALANAGVPSHRVSYVEAHGTGTPLGDPIEVRALNRVLGQDRSSMQPLIIGSVKTNMGHLEASAGIAGLMKVVLQLQHQQIVPHLHFDTPNPHLDWEHLAVKIPTQLTAWDGEGEPRIAGVSSFGFSGTNVHVVLEEVGRRKAEGGRRKVSPRRPEHLLTLSAKSRTALDALVGEYQRYLETHSDLGLADICFTSNTGRSHFNYRVAIATTTLAELTHRLQQLGSQSDIPVGCSRNRVASERSKIAFLFTGQGSQYVNMGRQLYGTQPLFREIIDHCNESLQESLDLDILDILYRDISEVGQAQGQPLRINQTAYTQPALFIIEYALAKLWQSWGIEPSVVMGHSIGEYVAACIAGVFSLADGLKLVAHRGRLMQQLPSGGAMLSILGSEAEINARLMPYEEQVTLAAINGPKSVVVSGEDNAIQALQQVLDADGFKTKRLRVSHAFHSPLMEPMMVEFGAIASQITYHSPTLPLISNVTGQWADESMATADYWVNHVRQPVRFAQGMETLLTKDCDVFLEMGPKPILLGIGRQCLSEESFSEEKGLWLPSLRSGQDDWQQMLESLGHLYTHGVEVNWQNVAQGQHYQKVPLPTYPFQRQRYWVETSMVPTMPKASSTSKTEAHPLLGRRFYSATQPQQIQFEAQLSALEPGYLAEHRIFGQVLFPIAGYLEIAIAAGHHVFARQGTLNHDLLLEDITIHQGLILSETETTTIQTVLNPSEDSQHQYEFQILSLQLEEQQPKWTLHVQGQLSALDGSTTPNDIDIEALKVACLEAVEMPQLYQTYQQRGIDYGPQFQGIQQLWRGSNQIVGQLVFKGSDDPEDYHMHPTLLDSALQSLAPILLQEGPTYLPIALEKLHWRRGEKTLNPWVAGSIVTDAASSRKATLSVSNVRGQAIIDLSGLTLVPVTDQAVLKTPDLYQWYHQLQWQALPSSQDPLAPTTQGIWLVLAPDVKFGQQLKNALNHHAQACVVVYPGSDFCQVDDGQYQLAPSQPETLRQVLASLKQNCALTETPLLGILHLWSLATDLEDLDHAETLTCGMTLHLLQGMTTTWPDTPLPPLWLITQGAHMLPDQQYASCAPQHQLLWGLGRVIALEYPDASLRCLDLDPAAEQVVQDLVQALLESHGTGSTENQIAYRRGLRHVARLGQFNPKALAHQTHQSVQLKLHEYGRLDQLSWQPLERSAPKPGEVEIQVKAVGLNLRDVLNALGLLKDYYAEQFGITQARQLTFGFECVGIVTAVGDVGEDKISPWQVGDEVIAILLPDGFSRYVTVTADWVIAKPKAMSFSEAATLPLTYLTAYYGLHHLAKLQPGDRVLIHSAAGGVGQAAVQIAQQVGAEIFATASPAKLDWLKQQGIEHVMNSRSLDFATEIQERTQGQGVDIVLNSFTGEFIDKGFEVLAENGRFVEIGKLGIWSTERVAQHRPDVSYFPFDLGEVAQTVPRQLQDLWCDLSQQFSTGHLKPLPHRVFSADDVVDAFRFMQKAQHIGKVVVQFPDGPVSIQSEGSYLITGGLGALGLDVARWLGRQGAKHLVLAGRSQPSPVAQQIIADLQANGTQVSALQVDITQQADVAQLFQQIAPLPKLRGVIHAAGVLDDGVLQEMSWSRFAQVLAPKVKGAWLLHENTKHLDLDFFVCFSSVASLLGAPGQGNYAAANAFLDGLAHYRQAQGLPGLSINWGRWSSGMAANLPLQDRRGLGIIAPATGVQVLGDLLATATAQVAVLPADWSQFFEQLPRHLTMPILEGLRPAEPSSQPSSTFLQRLETGPIAKRQELLIQFIQKNVGYTLAITDLQQIDPQESLFDMGMDSLMAVEFRNRLQSELQISISATVLFDYPSVDAIATYLFEKIFPPDHPDPTPHHRSPQTDVSEIRAEVTQLSEAEAEVILLQELESITQSSGGQ</sequence>
<keyword evidence="2" id="KW-0596">Phosphopantetheine</keyword>
<keyword evidence="5" id="KW-0677">Repeat</keyword>
<dbReference type="FunFam" id="3.40.50.12780:FF:000013">
    <property type="entry name" value="Long-chain-fatty-acid--AMP ligase FadD32"/>
    <property type="match status" value="1"/>
</dbReference>
<dbReference type="SUPFAM" id="SSF52151">
    <property type="entry name" value="FabD/lysophospholipase-like"/>
    <property type="match status" value="3"/>
</dbReference>
<dbReference type="GO" id="GO:0004315">
    <property type="term" value="F:3-oxoacyl-[acyl-carrier-protein] synthase activity"/>
    <property type="evidence" value="ECO:0007669"/>
    <property type="project" value="InterPro"/>
</dbReference>
<dbReference type="InterPro" id="IPR013154">
    <property type="entry name" value="ADH-like_N"/>
</dbReference>
<dbReference type="PROSITE" id="PS00012">
    <property type="entry name" value="PHOSPHOPANTETHEINE"/>
    <property type="match status" value="2"/>
</dbReference>
<dbReference type="SUPFAM" id="SSF50129">
    <property type="entry name" value="GroES-like"/>
    <property type="match status" value="2"/>
</dbReference>
<dbReference type="Pfam" id="PF21394">
    <property type="entry name" value="Beta-ketacyl_N"/>
    <property type="match status" value="1"/>
</dbReference>
<dbReference type="InterPro" id="IPR014043">
    <property type="entry name" value="Acyl_transferase_dom"/>
</dbReference>
<dbReference type="SUPFAM" id="SSF51735">
    <property type="entry name" value="NAD(P)-binding Rossmann-fold domains"/>
    <property type="match status" value="8"/>
</dbReference>
<dbReference type="InterPro" id="IPR025110">
    <property type="entry name" value="AMP-bd_C"/>
</dbReference>
<dbReference type="InterPro" id="IPR036291">
    <property type="entry name" value="NAD(P)-bd_dom_sf"/>
</dbReference>
<dbReference type="InterPro" id="IPR001227">
    <property type="entry name" value="Ac_transferase_dom_sf"/>
</dbReference>
<dbReference type="FunFam" id="3.40.366.10:FF:000002">
    <property type="entry name" value="Probable polyketide synthase 2"/>
    <property type="match status" value="3"/>
</dbReference>
<feature type="transmembrane region" description="Helical" evidence="11">
    <location>
        <begin position="78"/>
        <end position="98"/>
    </location>
</feature>
<dbReference type="Pfam" id="PF23024">
    <property type="entry name" value="AMP-dom_DIP2-like"/>
    <property type="match status" value="1"/>
</dbReference>
<evidence type="ECO:0000313" key="16">
    <source>
        <dbReference type="Proteomes" id="UP000473574"/>
    </source>
</evidence>
<dbReference type="Gene3D" id="3.10.129.110">
    <property type="entry name" value="Polyketide synthase dehydratase"/>
    <property type="match status" value="2"/>
</dbReference>
<feature type="active site" description="Proton acceptor; for dehydratase activity" evidence="9">
    <location>
        <position position="5476"/>
    </location>
</feature>
<dbReference type="Pfam" id="PF22621">
    <property type="entry name" value="CurL-like_PKS_C"/>
    <property type="match status" value="3"/>
</dbReference>
<dbReference type="InterPro" id="IPR020806">
    <property type="entry name" value="PKS_PP-bd"/>
</dbReference>
<dbReference type="GO" id="GO:0004312">
    <property type="term" value="F:fatty acid synthase activity"/>
    <property type="evidence" value="ECO:0007669"/>
    <property type="project" value="TreeGrafter"/>
</dbReference>
<dbReference type="SMART" id="SM00822">
    <property type="entry name" value="PKS_KR"/>
    <property type="match status" value="3"/>
</dbReference>
<evidence type="ECO:0000256" key="7">
    <source>
        <dbReference type="ARBA" id="ARBA00023098"/>
    </source>
</evidence>
<evidence type="ECO:0000313" key="15">
    <source>
        <dbReference type="EMBL" id="NEZ64924.1"/>
    </source>
</evidence>
<protein>
    <submittedName>
        <fullName evidence="15">SDR family NAD(P)-dependent oxidoreductase</fullName>
    </submittedName>
</protein>
<feature type="active site" description="Proton donor; for dehydratase activity" evidence="9">
    <location>
        <position position="3443"/>
    </location>
</feature>
<keyword evidence="11" id="KW-0472">Membrane</keyword>
<dbReference type="InterPro" id="IPR018201">
    <property type="entry name" value="Ketoacyl_synth_AS"/>
</dbReference>
<dbReference type="InterPro" id="IPR020841">
    <property type="entry name" value="PKS_Beta-ketoAc_synthase_dom"/>
</dbReference>
<dbReference type="Pfam" id="PF00550">
    <property type="entry name" value="PP-binding"/>
    <property type="match status" value="4"/>
</dbReference>
<dbReference type="Pfam" id="PF02801">
    <property type="entry name" value="Ketoacyl-synt_C"/>
    <property type="match status" value="3"/>
</dbReference>
<dbReference type="Gene3D" id="3.40.50.12780">
    <property type="entry name" value="N-terminal domain of ligase-like"/>
    <property type="match status" value="1"/>
</dbReference>
<evidence type="ECO:0000256" key="9">
    <source>
        <dbReference type="PROSITE-ProRule" id="PRU01363"/>
    </source>
</evidence>
<dbReference type="CDD" id="cd08955">
    <property type="entry name" value="KR_2_FAS_SDR_x"/>
    <property type="match status" value="3"/>
</dbReference>
<dbReference type="Pfam" id="PF00698">
    <property type="entry name" value="Acyl_transf_1"/>
    <property type="match status" value="3"/>
</dbReference>
<dbReference type="GO" id="GO:0016491">
    <property type="term" value="F:oxidoreductase activity"/>
    <property type="evidence" value="ECO:0007669"/>
    <property type="project" value="InterPro"/>
</dbReference>
<dbReference type="Pfam" id="PF21089">
    <property type="entry name" value="PKS_DH_N"/>
    <property type="match status" value="2"/>
</dbReference>
<feature type="domain" description="Ketosynthase family 3 (KS3)" evidence="13">
    <location>
        <begin position="2298"/>
        <end position="2723"/>
    </location>
</feature>
<dbReference type="GO" id="GO:0006633">
    <property type="term" value="P:fatty acid biosynthetic process"/>
    <property type="evidence" value="ECO:0007669"/>
    <property type="project" value="InterPro"/>
</dbReference>
<dbReference type="PANTHER" id="PTHR43775">
    <property type="entry name" value="FATTY ACID SYNTHASE"/>
    <property type="match status" value="1"/>
</dbReference>
<dbReference type="Pfam" id="PF08240">
    <property type="entry name" value="ADH_N"/>
    <property type="match status" value="2"/>
</dbReference>
<gene>
    <name evidence="15" type="ORF">D0962_19390</name>
</gene>
<dbReference type="InterPro" id="IPR014030">
    <property type="entry name" value="Ketoacyl_synth_N"/>
</dbReference>
<feature type="region of interest" description="N-terminal hotdog fold" evidence="9">
    <location>
        <begin position="5443"/>
        <end position="5577"/>
    </location>
</feature>
<keyword evidence="11" id="KW-1133">Transmembrane helix</keyword>
<dbReference type="SUPFAM" id="SSF53901">
    <property type="entry name" value="Thiolase-like"/>
    <property type="match status" value="3"/>
</dbReference>
<dbReference type="CDD" id="cd05195">
    <property type="entry name" value="enoyl_red"/>
    <property type="match status" value="2"/>
</dbReference>
<name>A0A6M0S8W9_9CYAN</name>
<dbReference type="Gene3D" id="3.90.180.10">
    <property type="entry name" value="Medium-chain alcohol dehydrogenases, catalytic domain"/>
    <property type="match status" value="2"/>
</dbReference>
<dbReference type="InterPro" id="IPR016035">
    <property type="entry name" value="Acyl_Trfase/lysoPLipase"/>
</dbReference>
<evidence type="ECO:0000256" key="2">
    <source>
        <dbReference type="ARBA" id="ARBA00022450"/>
    </source>
</evidence>
<feature type="domain" description="PKS/mFAS DH" evidence="14">
    <location>
        <begin position="5443"/>
        <end position="5732"/>
    </location>
</feature>
<dbReference type="InterPro" id="IPR040097">
    <property type="entry name" value="FAAL/FAAC"/>
</dbReference>
<dbReference type="GO" id="GO:0031177">
    <property type="term" value="F:phosphopantetheine binding"/>
    <property type="evidence" value="ECO:0007669"/>
    <property type="project" value="InterPro"/>
</dbReference>
<dbReference type="Gene3D" id="1.10.1200.10">
    <property type="entry name" value="ACP-like"/>
    <property type="match status" value="4"/>
</dbReference>
<dbReference type="FunFam" id="3.40.47.10:FF:000019">
    <property type="entry name" value="Polyketide synthase type I"/>
    <property type="match status" value="3"/>
</dbReference>